<accession>A0ABQ6E4Z5</accession>
<keyword evidence="1" id="KW-0472">Membrane</keyword>
<feature type="transmembrane region" description="Helical" evidence="1">
    <location>
        <begin position="99"/>
        <end position="119"/>
    </location>
</feature>
<keyword evidence="3" id="KW-1185">Reference proteome</keyword>
<evidence type="ECO:0000313" key="3">
    <source>
        <dbReference type="Proteomes" id="UP001157353"/>
    </source>
</evidence>
<dbReference type="Proteomes" id="UP001157353">
    <property type="component" value="Unassembled WGS sequence"/>
</dbReference>
<evidence type="ECO:0000313" key="2">
    <source>
        <dbReference type="EMBL" id="GLS92457.1"/>
    </source>
</evidence>
<protein>
    <submittedName>
        <fullName evidence="2">Uncharacterized protein</fullName>
    </submittedName>
</protein>
<dbReference type="EMBL" id="BSPQ01000025">
    <property type="protein sequence ID" value="GLS92457.1"/>
    <property type="molecule type" value="Genomic_DNA"/>
</dbReference>
<dbReference type="RefSeq" id="WP_284205561.1">
    <property type="nucleotide sequence ID" value="NZ_BSPQ01000025.1"/>
</dbReference>
<proteinExistence type="predicted"/>
<evidence type="ECO:0000256" key="1">
    <source>
        <dbReference type="SAM" id="Phobius"/>
    </source>
</evidence>
<gene>
    <name evidence="2" type="ORF">GCM10007916_35290</name>
</gene>
<reference evidence="3" key="1">
    <citation type="journal article" date="2019" name="Int. J. Syst. Evol. Microbiol.">
        <title>The Global Catalogue of Microorganisms (GCM) 10K type strain sequencing project: providing services to taxonomists for standard genome sequencing and annotation.</title>
        <authorList>
            <consortium name="The Broad Institute Genomics Platform"/>
            <consortium name="The Broad Institute Genome Sequencing Center for Infectious Disease"/>
            <person name="Wu L."/>
            <person name="Ma J."/>
        </authorList>
    </citation>
    <scope>NUCLEOTIDE SEQUENCE [LARGE SCALE GENOMIC DNA]</scope>
    <source>
        <strain evidence="3">NBRC 103166</strain>
    </source>
</reference>
<keyword evidence="1" id="KW-1133">Transmembrane helix</keyword>
<keyword evidence="1" id="KW-0812">Transmembrane</keyword>
<name>A0ABQ6E4Z5_9GAMM</name>
<comment type="caution">
    <text evidence="2">The sequence shown here is derived from an EMBL/GenBank/DDBJ whole genome shotgun (WGS) entry which is preliminary data.</text>
</comment>
<feature type="transmembrane region" description="Helical" evidence="1">
    <location>
        <begin position="125"/>
        <end position="148"/>
    </location>
</feature>
<sequence>MDYITVTGTILKLGTLENNNSSVSYSFIELQENNKTETMSTNRVLVSENINLLLTEEMTGEFVFAKSKKISTLVGFKMGDQQATILEDVSMENIKGMKALKAMSAIGLLGAALGLTQLFTEGWTVSAFLLTVFGTLFTVITGVQPMILERVKGKHFDALQAAGFDLSLVIEQREKNAEK</sequence>
<organism evidence="2 3">
    <name type="scientific">Psychromonas marina</name>
    <dbReference type="NCBI Taxonomy" id="88364"/>
    <lineage>
        <taxon>Bacteria</taxon>
        <taxon>Pseudomonadati</taxon>
        <taxon>Pseudomonadota</taxon>
        <taxon>Gammaproteobacteria</taxon>
        <taxon>Alteromonadales</taxon>
        <taxon>Psychromonadaceae</taxon>
        <taxon>Psychromonas</taxon>
    </lineage>
</organism>